<sequence length="326" mass="36039">MKMGSWKKLLILLVMAFVIALAACQGGDDTSSEEDSGVEENETSEETAEEDGDSESVTLTDKSGEEVTIEEEPERVVTVIPSATEIVYAVGGGDKVVGVDEWSNYPEEVTDIEKVGDMNLNIEKIVELEPDLVVADLNNGEDIQALRDKGLKVVVLGAQTLEETYEDLRLAGQAVGTEEKATEIVENMQNKIEEIEEKTAELSEDEKKSVWFEIDQELFTAAEGTFMNELLQIAGGKNIMAGEEGWPQVSEEVVIESNPDVIITTYGYYMEDVEEQVLARDSWKDVTAIQNEAVHNIDNDLLSRPGPRLVEGLEQLVNILYPDLME</sequence>
<name>A0A556PDG3_9BACI</name>
<dbReference type="SUPFAM" id="SSF53807">
    <property type="entry name" value="Helical backbone' metal receptor"/>
    <property type="match status" value="1"/>
</dbReference>
<comment type="caution">
    <text evidence="7">The sequence shown here is derived from an EMBL/GenBank/DDBJ whole genome shotgun (WGS) entry which is preliminary data.</text>
</comment>
<evidence type="ECO:0000256" key="1">
    <source>
        <dbReference type="ARBA" id="ARBA00008814"/>
    </source>
</evidence>
<keyword evidence="2 5" id="KW-0732">Signal</keyword>
<evidence type="ECO:0000259" key="6">
    <source>
        <dbReference type="PROSITE" id="PS50983"/>
    </source>
</evidence>
<dbReference type="InterPro" id="IPR002491">
    <property type="entry name" value="ABC_transptr_periplasmic_BD"/>
</dbReference>
<feature type="signal peptide" evidence="5">
    <location>
        <begin position="1"/>
        <end position="22"/>
    </location>
</feature>
<evidence type="ECO:0000256" key="3">
    <source>
        <dbReference type="SAM" id="Coils"/>
    </source>
</evidence>
<evidence type="ECO:0000256" key="2">
    <source>
        <dbReference type="ARBA" id="ARBA00022729"/>
    </source>
</evidence>
<feature type="region of interest" description="Disordered" evidence="4">
    <location>
        <begin position="28"/>
        <end position="72"/>
    </location>
</feature>
<dbReference type="OrthoDB" id="9816357at2"/>
<dbReference type="PROSITE" id="PS51257">
    <property type="entry name" value="PROKAR_LIPOPROTEIN"/>
    <property type="match status" value="1"/>
</dbReference>
<dbReference type="CDD" id="cd01143">
    <property type="entry name" value="YvrC"/>
    <property type="match status" value="1"/>
</dbReference>
<dbReference type="PROSITE" id="PS50983">
    <property type="entry name" value="FE_B12_PBP"/>
    <property type="match status" value="1"/>
</dbReference>
<feature type="coiled-coil region" evidence="3">
    <location>
        <begin position="178"/>
        <end position="208"/>
    </location>
</feature>
<feature type="compositionally biased region" description="Acidic residues" evidence="4">
    <location>
        <begin position="30"/>
        <end position="54"/>
    </location>
</feature>
<keyword evidence="8" id="KW-1185">Reference proteome</keyword>
<reference evidence="7 8" key="1">
    <citation type="submission" date="2019-07" db="EMBL/GenBank/DDBJ databases">
        <title>Allobacillus sp. nov. SKP isolated from shrimp paste of Euphausiacea.</title>
        <authorList>
            <person name="Kanchanasin P."/>
            <person name="Tanasupawat S."/>
            <person name="Shi W."/>
            <person name="Wu L."/>
            <person name="Ma J."/>
        </authorList>
    </citation>
    <scope>NUCLEOTIDE SEQUENCE [LARGE SCALE GENOMIC DNA]</scope>
    <source>
        <strain evidence="7 8">SKP4-8</strain>
    </source>
</reference>
<evidence type="ECO:0000313" key="7">
    <source>
        <dbReference type="EMBL" id="TSJ62427.1"/>
    </source>
</evidence>
<evidence type="ECO:0000256" key="4">
    <source>
        <dbReference type="SAM" id="MobiDB-lite"/>
    </source>
</evidence>
<gene>
    <name evidence="7" type="ORF">FPQ13_10100</name>
</gene>
<keyword evidence="3" id="KW-0175">Coiled coil</keyword>
<dbReference type="PANTHER" id="PTHR30535:SF34">
    <property type="entry name" value="MOLYBDATE-BINDING PROTEIN MOLA"/>
    <property type="match status" value="1"/>
</dbReference>
<protein>
    <submittedName>
        <fullName evidence="7">ABC transporter substrate-binding protein</fullName>
    </submittedName>
</protein>
<dbReference type="PANTHER" id="PTHR30535">
    <property type="entry name" value="VITAMIN B12-BINDING PROTEIN"/>
    <property type="match status" value="1"/>
</dbReference>
<organism evidence="7 8">
    <name type="scientific">Allobacillus salarius</name>
    <dbReference type="NCBI Taxonomy" id="1955272"/>
    <lineage>
        <taxon>Bacteria</taxon>
        <taxon>Bacillati</taxon>
        <taxon>Bacillota</taxon>
        <taxon>Bacilli</taxon>
        <taxon>Bacillales</taxon>
        <taxon>Bacillaceae</taxon>
        <taxon>Allobacillus</taxon>
    </lineage>
</organism>
<dbReference type="Gene3D" id="3.40.50.1980">
    <property type="entry name" value="Nitrogenase molybdenum iron protein domain"/>
    <property type="match status" value="2"/>
</dbReference>
<dbReference type="AlphaFoldDB" id="A0A556PDG3"/>
<evidence type="ECO:0000256" key="5">
    <source>
        <dbReference type="SAM" id="SignalP"/>
    </source>
</evidence>
<feature type="chain" id="PRO_5021863604" evidence="5">
    <location>
        <begin position="23"/>
        <end position="326"/>
    </location>
</feature>
<evidence type="ECO:0000313" key="8">
    <source>
        <dbReference type="Proteomes" id="UP000316425"/>
    </source>
</evidence>
<dbReference type="Proteomes" id="UP000316425">
    <property type="component" value="Unassembled WGS sequence"/>
</dbReference>
<dbReference type="InterPro" id="IPR054828">
    <property type="entry name" value="Vit_B12_bind_prot"/>
</dbReference>
<dbReference type="InterPro" id="IPR050902">
    <property type="entry name" value="ABC_Transporter_SBP"/>
</dbReference>
<proteinExistence type="inferred from homology"/>
<dbReference type="GO" id="GO:0071281">
    <property type="term" value="P:cellular response to iron ion"/>
    <property type="evidence" value="ECO:0007669"/>
    <property type="project" value="TreeGrafter"/>
</dbReference>
<dbReference type="RefSeq" id="WP_144089208.1">
    <property type="nucleotide sequence ID" value="NZ_VMHE01000020.1"/>
</dbReference>
<accession>A0A556PDG3</accession>
<comment type="similarity">
    <text evidence="1">Belongs to the bacterial solute-binding protein 8 family.</text>
</comment>
<dbReference type="Pfam" id="PF01497">
    <property type="entry name" value="Peripla_BP_2"/>
    <property type="match status" value="1"/>
</dbReference>
<dbReference type="EMBL" id="VMHE01000020">
    <property type="protein sequence ID" value="TSJ62427.1"/>
    <property type="molecule type" value="Genomic_DNA"/>
</dbReference>
<feature type="domain" description="Fe/B12 periplasmic-binding" evidence="6">
    <location>
        <begin position="75"/>
        <end position="324"/>
    </location>
</feature>
<dbReference type="NCBIfam" id="NF038402">
    <property type="entry name" value="TroA_like"/>
    <property type="match status" value="1"/>
</dbReference>